<dbReference type="EMBL" id="LAZR01048803">
    <property type="protein sequence ID" value="KKK91100.1"/>
    <property type="molecule type" value="Genomic_DNA"/>
</dbReference>
<gene>
    <name evidence="1" type="ORF">LCGC14_2716370</name>
</gene>
<protein>
    <submittedName>
        <fullName evidence="1">Uncharacterized protein</fullName>
    </submittedName>
</protein>
<name>A0A0F8ZZ14_9ZZZZ</name>
<dbReference type="AlphaFoldDB" id="A0A0F8ZZ14"/>
<reference evidence="1" key="1">
    <citation type="journal article" date="2015" name="Nature">
        <title>Complex archaea that bridge the gap between prokaryotes and eukaryotes.</title>
        <authorList>
            <person name="Spang A."/>
            <person name="Saw J.H."/>
            <person name="Jorgensen S.L."/>
            <person name="Zaremba-Niedzwiedzka K."/>
            <person name="Martijn J."/>
            <person name="Lind A.E."/>
            <person name="van Eijk R."/>
            <person name="Schleper C."/>
            <person name="Guy L."/>
            <person name="Ettema T.J."/>
        </authorList>
    </citation>
    <scope>NUCLEOTIDE SEQUENCE</scope>
</reference>
<evidence type="ECO:0000313" key="1">
    <source>
        <dbReference type="EMBL" id="KKK91100.1"/>
    </source>
</evidence>
<comment type="caution">
    <text evidence="1">The sequence shown here is derived from an EMBL/GenBank/DDBJ whole genome shotgun (WGS) entry which is preliminary data.</text>
</comment>
<proteinExistence type="predicted"/>
<sequence length="63" mass="7340">MSLQNAVYEYIKNNDKMSASPSVVGRALDPNYKWSNLPKYAHIINSLKKSNKIKEFKGRYYVQ</sequence>
<accession>A0A0F8ZZ14</accession>
<organism evidence="1">
    <name type="scientific">marine sediment metagenome</name>
    <dbReference type="NCBI Taxonomy" id="412755"/>
    <lineage>
        <taxon>unclassified sequences</taxon>
        <taxon>metagenomes</taxon>
        <taxon>ecological metagenomes</taxon>
    </lineage>
</organism>